<feature type="compositionally biased region" description="Polar residues" evidence="1">
    <location>
        <begin position="1"/>
        <end position="10"/>
    </location>
</feature>
<accession>A0A2N1J7P1</accession>
<protein>
    <submittedName>
        <fullName evidence="3">Uncharacterized protein</fullName>
    </submittedName>
</protein>
<feature type="compositionally biased region" description="Basic and acidic residues" evidence="1">
    <location>
        <begin position="30"/>
        <end position="61"/>
    </location>
</feature>
<dbReference type="EMBL" id="KZ454994">
    <property type="protein sequence ID" value="PKI82571.1"/>
    <property type="molecule type" value="Genomic_DNA"/>
</dbReference>
<feature type="transmembrane region" description="Helical" evidence="2">
    <location>
        <begin position="318"/>
        <end position="338"/>
    </location>
</feature>
<evidence type="ECO:0000313" key="3">
    <source>
        <dbReference type="EMBL" id="PKI82571.1"/>
    </source>
</evidence>
<reference evidence="3 4" key="1">
    <citation type="submission" date="2017-10" db="EMBL/GenBank/DDBJ databases">
        <title>A novel species of cold-tolerant Malassezia isolated from bats.</title>
        <authorList>
            <person name="Lorch J.M."/>
            <person name="Palmer J.M."/>
            <person name="Vanderwolf K.J."/>
            <person name="Schmidt K.Z."/>
            <person name="Verant M.L."/>
            <person name="Weller T.J."/>
            <person name="Blehert D.S."/>
        </authorList>
    </citation>
    <scope>NUCLEOTIDE SEQUENCE [LARGE SCALE GENOMIC DNA]</scope>
    <source>
        <strain evidence="3 4">NWHC:44797-103</strain>
    </source>
</reference>
<keyword evidence="2" id="KW-1133">Transmembrane helix</keyword>
<evidence type="ECO:0000313" key="4">
    <source>
        <dbReference type="Proteomes" id="UP000232875"/>
    </source>
</evidence>
<organism evidence="3 4">
    <name type="scientific">Malassezia vespertilionis</name>
    <dbReference type="NCBI Taxonomy" id="2020962"/>
    <lineage>
        <taxon>Eukaryota</taxon>
        <taxon>Fungi</taxon>
        <taxon>Dikarya</taxon>
        <taxon>Basidiomycota</taxon>
        <taxon>Ustilaginomycotina</taxon>
        <taxon>Malasseziomycetes</taxon>
        <taxon>Malasseziales</taxon>
        <taxon>Malasseziaceae</taxon>
        <taxon>Malassezia</taxon>
    </lineage>
</organism>
<evidence type="ECO:0000256" key="1">
    <source>
        <dbReference type="SAM" id="MobiDB-lite"/>
    </source>
</evidence>
<feature type="compositionally biased region" description="Low complexity" evidence="1">
    <location>
        <begin position="16"/>
        <end position="27"/>
    </location>
</feature>
<sequence>MADTDTNSASLDDHPSSGGSNRSRLSLTEVFEKMLAEESEEMERHEQDERIRRERWIEGRLETASYSNRRSRVSLPSLEAEDSEHDAPADAGVASIPGTPERTMDRASGSTSPQYSPPARMKRFAESNYPMESTQYPIHTATRTLRAPNHSLSLPSDDFLQPAPVLLEAQPSETSRPKPQAPRARDERVRGTVHVETAPQGQVRMPEPELWNLVHLMKEVLRAPDVEETKHADDISLSHMLHTVESELNKKLAQKDGSFMTLPAELQLDQLNASDAEYAGRLNVIRQRLGKLALDMTQTITTEQVTEHGPRGEEFSRWYNLFFAALGLIGILALFRLAQYRADTGSVASERALQRSVCDAFQLCGR</sequence>
<gene>
    <name evidence="3" type="ORF">MVES_003437</name>
</gene>
<feature type="region of interest" description="Disordered" evidence="1">
    <location>
        <begin position="168"/>
        <end position="190"/>
    </location>
</feature>
<evidence type="ECO:0000256" key="2">
    <source>
        <dbReference type="SAM" id="Phobius"/>
    </source>
</evidence>
<name>A0A2N1J7P1_9BASI</name>
<proteinExistence type="predicted"/>
<keyword evidence="2" id="KW-0812">Transmembrane</keyword>
<dbReference type="AlphaFoldDB" id="A0A2N1J7P1"/>
<keyword evidence="4" id="KW-1185">Reference proteome</keyword>
<feature type="region of interest" description="Disordered" evidence="1">
    <location>
        <begin position="1"/>
        <end position="119"/>
    </location>
</feature>
<keyword evidence="2" id="KW-0472">Membrane</keyword>
<dbReference type="Proteomes" id="UP000232875">
    <property type="component" value="Unassembled WGS sequence"/>
</dbReference>